<proteinExistence type="predicted"/>
<evidence type="ECO:0000313" key="1">
    <source>
        <dbReference type="EMBL" id="PDS26485.1"/>
    </source>
</evidence>
<protein>
    <submittedName>
        <fullName evidence="1">Uncharacterized protein</fullName>
    </submittedName>
</protein>
<evidence type="ECO:0000313" key="2">
    <source>
        <dbReference type="Proteomes" id="UP000220828"/>
    </source>
</evidence>
<dbReference type="EMBL" id="PCMW01000014">
    <property type="protein sequence ID" value="PDS26485.1"/>
    <property type="molecule type" value="Genomic_DNA"/>
</dbReference>
<name>A0A2H3KE77_9FLAO</name>
<dbReference type="RefSeq" id="WP_097553430.1">
    <property type="nucleotide sequence ID" value="NZ_PCMW01000014.1"/>
</dbReference>
<dbReference type="Proteomes" id="UP000220828">
    <property type="component" value="Unassembled WGS sequence"/>
</dbReference>
<dbReference type="OrthoDB" id="1375847at2"/>
<accession>A0A2H3KE77</accession>
<reference evidence="1 2" key="1">
    <citation type="submission" date="2017-09" db="EMBL/GenBank/DDBJ databases">
        <title>Whole genomes of Flavobacteriaceae.</title>
        <authorList>
            <person name="Stine C."/>
            <person name="Li C."/>
            <person name="Tadesse D."/>
        </authorList>
    </citation>
    <scope>NUCLEOTIDE SEQUENCE [LARGE SCALE GENOMIC DNA]</scope>
    <source>
        <strain evidence="1 2">ATCC 35036</strain>
    </source>
</reference>
<organism evidence="1 2">
    <name type="scientific">Flavobacterium branchiophilum</name>
    <dbReference type="NCBI Taxonomy" id="55197"/>
    <lineage>
        <taxon>Bacteria</taxon>
        <taxon>Pseudomonadati</taxon>
        <taxon>Bacteroidota</taxon>
        <taxon>Flavobacteriia</taxon>
        <taxon>Flavobacteriales</taxon>
        <taxon>Flavobacteriaceae</taxon>
        <taxon>Flavobacterium</taxon>
    </lineage>
</organism>
<gene>
    <name evidence="1" type="ORF">B0A77_02395</name>
</gene>
<sequence length="268" mass="29500">MNIEDIENKADSSEKLAAIQGKPTKYYLFANEFNALVNWAKNLTLSWDAIQDKPTSFTPSAHGHEIEEINLLSEKLSNCFPNPEGTETDYLDGTGAVKPFPTSMPPSAHSHPISNITGLQTALNTKFTTPTGSTSQLINGAGGYVAFLKQLIATIGNDSYSPYKGVFFNNTSITLTLSYNASGGPRPMWITNIPSSSSIHIMAQLTYPTEIPTNGQYRYNLIYDNFFDAGLGVNLIAFSILKIERTTGNLSYFTNADGWYAKLYVYEK</sequence>
<dbReference type="AlphaFoldDB" id="A0A2H3KE77"/>
<comment type="caution">
    <text evidence="1">The sequence shown here is derived from an EMBL/GenBank/DDBJ whole genome shotgun (WGS) entry which is preliminary data.</text>
</comment>